<evidence type="ECO:0000256" key="1">
    <source>
        <dbReference type="ARBA" id="ARBA00022475"/>
    </source>
</evidence>
<keyword evidence="3" id="KW-0479">Metal-binding</keyword>
<accession>A0A7C4QLS8</accession>
<dbReference type="CDD" id="cd07398">
    <property type="entry name" value="MPP_YbbF-LpxH"/>
    <property type="match status" value="1"/>
</dbReference>
<evidence type="ECO:0000256" key="4">
    <source>
        <dbReference type="ARBA" id="ARBA00023136"/>
    </source>
</evidence>
<proteinExistence type="predicted"/>
<comment type="caution">
    <text evidence="7">The sequence shown here is derived from an EMBL/GenBank/DDBJ whole genome shotgun (WGS) entry which is preliminary data.</text>
</comment>
<keyword evidence="1" id="KW-1003">Cell membrane</keyword>
<dbReference type="PANTHER" id="PTHR34990">
    <property type="entry name" value="UDP-2,3-DIACYLGLUCOSAMINE HYDROLASE-RELATED"/>
    <property type="match status" value="1"/>
</dbReference>
<dbReference type="Pfam" id="PF00149">
    <property type="entry name" value="Metallophos"/>
    <property type="match status" value="1"/>
</dbReference>
<dbReference type="EMBL" id="DSVQ01000006">
    <property type="protein sequence ID" value="HGT38140.1"/>
    <property type="molecule type" value="Genomic_DNA"/>
</dbReference>
<reference evidence="7" key="1">
    <citation type="journal article" date="2020" name="mSystems">
        <title>Genome- and Community-Level Interaction Insights into Carbon Utilization and Element Cycling Functions of Hydrothermarchaeota in Hydrothermal Sediment.</title>
        <authorList>
            <person name="Zhou Z."/>
            <person name="Liu Y."/>
            <person name="Xu W."/>
            <person name="Pan J."/>
            <person name="Luo Z.H."/>
            <person name="Li M."/>
        </authorList>
    </citation>
    <scope>NUCLEOTIDE SEQUENCE [LARGE SCALE GENOMIC DNA]</scope>
    <source>
        <strain evidence="7">SpSt-508</strain>
    </source>
</reference>
<name>A0A7C4QLS8_9PLAN</name>
<dbReference type="PANTHER" id="PTHR34990:SF2">
    <property type="entry name" value="BLL8164 PROTEIN"/>
    <property type="match status" value="1"/>
</dbReference>
<evidence type="ECO:0000256" key="5">
    <source>
        <dbReference type="ARBA" id="ARBA00023211"/>
    </source>
</evidence>
<evidence type="ECO:0000256" key="3">
    <source>
        <dbReference type="ARBA" id="ARBA00022723"/>
    </source>
</evidence>
<keyword evidence="2" id="KW-0997">Cell inner membrane</keyword>
<evidence type="ECO:0000256" key="2">
    <source>
        <dbReference type="ARBA" id="ARBA00022519"/>
    </source>
</evidence>
<dbReference type="InterPro" id="IPR029052">
    <property type="entry name" value="Metallo-depent_PP-like"/>
</dbReference>
<evidence type="ECO:0000313" key="7">
    <source>
        <dbReference type="EMBL" id="HGT38140.1"/>
    </source>
</evidence>
<dbReference type="SUPFAM" id="SSF56300">
    <property type="entry name" value="Metallo-dependent phosphatases"/>
    <property type="match status" value="1"/>
</dbReference>
<sequence length="286" mass="32920">MGTHQGRERIRVRTLFVSDLHLGFRHARVQEFLGFLEHFQPAHLYLVGDIIDGWKLRRSFRWEPLFNEVLSRLYELHEEGTCLFYAPGNHDEFLRRFRWDFGFVRVADEFVYEAGDGRRYLVTHGDRYDRVECGARWLSVVASIGYDSLLSVSRHVCRWRGGGLRGHYAFSAAVKQRVKQVVRYISDFEQRLMAAAATRRCDGVICGHVHTPQLRWDGPQVYVNLGDWVENCTAFVEYETGECALLRCVEGEILVEQMLAPTRVVACTSPHAEPHSAAGCQRRATA</sequence>
<keyword evidence="4" id="KW-0472">Membrane</keyword>
<feature type="domain" description="Calcineurin-like phosphoesterase" evidence="6">
    <location>
        <begin position="13"/>
        <end position="212"/>
    </location>
</feature>
<dbReference type="GO" id="GO:0009245">
    <property type="term" value="P:lipid A biosynthetic process"/>
    <property type="evidence" value="ECO:0007669"/>
    <property type="project" value="TreeGrafter"/>
</dbReference>
<dbReference type="GO" id="GO:0008758">
    <property type="term" value="F:UDP-2,3-diacylglucosamine hydrolase activity"/>
    <property type="evidence" value="ECO:0007669"/>
    <property type="project" value="TreeGrafter"/>
</dbReference>
<dbReference type="AlphaFoldDB" id="A0A7C4QLS8"/>
<dbReference type="GO" id="GO:0046872">
    <property type="term" value="F:metal ion binding"/>
    <property type="evidence" value="ECO:0007669"/>
    <property type="project" value="UniProtKB-KW"/>
</dbReference>
<dbReference type="InterPro" id="IPR004843">
    <property type="entry name" value="Calcineurin-like_PHP"/>
</dbReference>
<evidence type="ECO:0000259" key="6">
    <source>
        <dbReference type="Pfam" id="PF00149"/>
    </source>
</evidence>
<dbReference type="GO" id="GO:0016020">
    <property type="term" value="C:membrane"/>
    <property type="evidence" value="ECO:0007669"/>
    <property type="project" value="GOC"/>
</dbReference>
<dbReference type="Gene3D" id="3.60.21.10">
    <property type="match status" value="1"/>
</dbReference>
<keyword evidence="5" id="KW-0464">Manganese</keyword>
<protein>
    <submittedName>
        <fullName evidence="7">UDP-2,3-diacylglucosamine diphosphatase</fullName>
    </submittedName>
</protein>
<organism evidence="7">
    <name type="scientific">Schlesneria paludicola</name>
    <dbReference type="NCBI Taxonomy" id="360056"/>
    <lineage>
        <taxon>Bacteria</taxon>
        <taxon>Pseudomonadati</taxon>
        <taxon>Planctomycetota</taxon>
        <taxon>Planctomycetia</taxon>
        <taxon>Planctomycetales</taxon>
        <taxon>Planctomycetaceae</taxon>
        <taxon>Schlesneria</taxon>
    </lineage>
</organism>
<dbReference type="InterPro" id="IPR043461">
    <property type="entry name" value="LpxH-like"/>
</dbReference>
<gene>
    <name evidence="7" type="ORF">ENS64_02555</name>
</gene>